<evidence type="ECO:0000256" key="4">
    <source>
        <dbReference type="ARBA" id="ARBA00022664"/>
    </source>
</evidence>
<organism evidence="12 13">
    <name type="scientific">Actinia tenebrosa</name>
    <name type="common">Australian red waratah sea anemone</name>
    <dbReference type="NCBI Taxonomy" id="6105"/>
    <lineage>
        <taxon>Eukaryota</taxon>
        <taxon>Metazoa</taxon>
        <taxon>Cnidaria</taxon>
        <taxon>Anthozoa</taxon>
        <taxon>Hexacorallia</taxon>
        <taxon>Actiniaria</taxon>
        <taxon>Actiniidae</taxon>
        <taxon>Actinia</taxon>
    </lineage>
</organism>
<dbReference type="GO" id="GO:0005737">
    <property type="term" value="C:cytoplasm"/>
    <property type="evidence" value="ECO:0007669"/>
    <property type="project" value="TreeGrafter"/>
</dbReference>
<dbReference type="InterPro" id="IPR000504">
    <property type="entry name" value="RRM_dom"/>
</dbReference>
<feature type="compositionally biased region" description="Gly residues" evidence="10">
    <location>
        <begin position="75"/>
        <end position="88"/>
    </location>
</feature>
<dbReference type="InterPro" id="IPR035979">
    <property type="entry name" value="RBD_domain_sf"/>
</dbReference>
<evidence type="ECO:0000256" key="10">
    <source>
        <dbReference type="SAM" id="MobiDB-lite"/>
    </source>
</evidence>
<dbReference type="InParanoid" id="A0A6P8ITC6"/>
<feature type="compositionally biased region" description="Basic and acidic residues" evidence="10">
    <location>
        <begin position="192"/>
        <end position="201"/>
    </location>
</feature>
<accession>A0A6P8ITC6</accession>
<dbReference type="KEGG" id="aten:116304818"/>
<dbReference type="GO" id="GO:0005634">
    <property type="term" value="C:nucleus"/>
    <property type="evidence" value="ECO:0007669"/>
    <property type="project" value="UniProtKB-SubCell"/>
</dbReference>
<dbReference type="OrthoDB" id="1099063at2759"/>
<comment type="similarity">
    <text evidence="2">Belongs to the splicing factor SR family.</text>
</comment>
<keyword evidence="3" id="KW-0597">Phosphoprotein</keyword>
<evidence type="ECO:0000256" key="9">
    <source>
        <dbReference type="PROSITE-ProRule" id="PRU00176"/>
    </source>
</evidence>
<evidence type="ECO:0000259" key="11">
    <source>
        <dbReference type="PROSITE" id="PS50102"/>
    </source>
</evidence>
<evidence type="ECO:0000256" key="7">
    <source>
        <dbReference type="ARBA" id="ARBA00023187"/>
    </source>
</evidence>
<keyword evidence="8" id="KW-0539">Nucleus</keyword>
<feature type="compositionally biased region" description="Basic residues" evidence="10">
    <location>
        <begin position="202"/>
        <end position="255"/>
    </location>
</feature>
<dbReference type="PROSITE" id="PS50102">
    <property type="entry name" value="RRM"/>
    <property type="match status" value="2"/>
</dbReference>
<feature type="domain" description="RRM" evidence="11">
    <location>
        <begin position="123"/>
        <end position="196"/>
    </location>
</feature>
<evidence type="ECO:0000256" key="5">
    <source>
        <dbReference type="ARBA" id="ARBA00022737"/>
    </source>
</evidence>
<dbReference type="Proteomes" id="UP000515163">
    <property type="component" value="Unplaced"/>
</dbReference>
<reference evidence="13" key="1">
    <citation type="submission" date="2025-08" db="UniProtKB">
        <authorList>
            <consortium name="RefSeq"/>
        </authorList>
    </citation>
    <scope>IDENTIFICATION</scope>
    <source>
        <tissue evidence="13">Tentacle</tissue>
    </source>
</reference>
<keyword evidence="12" id="KW-1185">Reference proteome</keyword>
<keyword evidence="4" id="KW-0507">mRNA processing</keyword>
<dbReference type="AlphaFoldDB" id="A0A6P8ITC6"/>
<dbReference type="GO" id="GO:0003729">
    <property type="term" value="F:mRNA binding"/>
    <property type="evidence" value="ECO:0007669"/>
    <property type="project" value="TreeGrafter"/>
</dbReference>
<dbReference type="InterPro" id="IPR012677">
    <property type="entry name" value="Nucleotide-bd_a/b_plait_sf"/>
</dbReference>
<dbReference type="CDD" id="cd12337">
    <property type="entry name" value="RRM1_SRSF4_like"/>
    <property type="match status" value="1"/>
</dbReference>
<dbReference type="PANTHER" id="PTHR23003:SF51">
    <property type="entry name" value="SERINE-ARGININE PROTEIN 55"/>
    <property type="match status" value="1"/>
</dbReference>
<dbReference type="InterPro" id="IPR050374">
    <property type="entry name" value="RRT5_SRSF_SR"/>
</dbReference>
<sequence>MSRVFIGRLPLDARESDVDRFMRGFGRIRDITLKRGYGFVEFDDYRDAEDAIDDLNGKEILGERVTLEMARGRRGGAGGGGSRGGGGGGRDRGGFSRRRPVWLDKGNQSRSSGSYGPPVRTGYVAVVENLSSRTSWQDLKDYCRKAGKVTYADAHKRRVGEGIVEFSCREDLNAAISKLDDTELGGRRIRIIEDKNRDSSPRRRHSRSLSRSRSRSRSPKRRSRSRSKSRSRSRSPAKRSPRSRSKSPSRSRSRSYSRSPVARSRSRSPPMQNKDDGRDTD</sequence>
<evidence type="ECO:0000256" key="6">
    <source>
        <dbReference type="ARBA" id="ARBA00022884"/>
    </source>
</evidence>
<gene>
    <name evidence="13" type="primary">LOC116304818</name>
</gene>
<feature type="compositionally biased region" description="Low complexity" evidence="10">
    <location>
        <begin position="256"/>
        <end position="270"/>
    </location>
</feature>
<feature type="domain" description="RRM" evidence="11">
    <location>
        <begin position="2"/>
        <end position="72"/>
    </location>
</feature>
<dbReference type="Gene3D" id="3.30.70.330">
    <property type="match status" value="2"/>
</dbReference>
<dbReference type="RefSeq" id="XP_031570466.1">
    <property type="nucleotide sequence ID" value="XM_031714606.1"/>
</dbReference>
<keyword evidence="7" id="KW-0508">mRNA splicing</keyword>
<dbReference type="SMART" id="SM00360">
    <property type="entry name" value="RRM"/>
    <property type="match status" value="2"/>
</dbReference>
<evidence type="ECO:0000256" key="3">
    <source>
        <dbReference type="ARBA" id="ARBA00022553"/>
    </source>
</evidence>
<feature type="region of interest" description="Disordered" evidence="10">
    <location>
        <begin position="192"/>
        <end position="281"/>
    </location>
</feature>
<dbReference type="GO" id="GO:0008380">
    <property type="term" value="P:RNA splicing"/>
    <property type="evidence" value="ECO:0007669"/>
    <property type="project" value="UniProtKB-KW"/>
</dbReference>
<dbReference type="FunFam" id="3.30.70.330:FF:000028">
    <property type="entry name" value="Putative serine/arginine-rich splicing factor 4"/>
    <property type="match status" value="1"/>
</dbReference>
<evidence type="ECO:0000256" key="2">
    <source>
        <dbReference type="ARBA" id="ARBA00010269"/>
    </source>
</evidence>
<evidence type="ECO:0000256" key="1">
    <source>
        <dbReference type="ARBA" id="ARBA00004123"/>
    </source>
</evidence>
<evidence type="ECO:0000313" key="13">
    <source>
        <dbReference type="RefSeq" id="XP_031570466.1"/>
    </source>
</evidence>
<dbReference type="SUPFAM" id="SSF54928">
    <property type="entry name" value="RNA-binding domain, RBD"/>
    <property type="match status" value="1"/>
</dbReference>
<name>A0A6P8ITC6_ACTTE</name>
<comment type="subcellular location">
    <subcellularLocation>
        <location evidence="1">Nucleus</location>
    </subcellularLocation>
</comment>
<keyword evidence="5" id="KW-0677">Repeat</keyword>
<evidence type="ECO:0000313" key="12">
    <source>
        <dbReference type="Proteomes" id="UP000515163"/>
    </source>
</evidence>
<feature type="region of interest" description="Disordered" evidence="10">
    <location>
        <begin position="71"/>
        <end position="119"/>
    </location>
</feature>
<protein>
    <submittedName>
        <fullName evidence="13">Serine-arginine protein 55-like isoform X1</fullName>
    </submittedName>
</protein>
<evidence type="ECO:0000256" key="8">
    <source>
        <dbReference type="ARBA" id="ARBA00023242"/>
    </source>
</evidence>
<dbReference type="Pfam" id="PF00076">
    <property type="entry name" value="RRM_1"/>
    <property type="match status" value="2"/>
</dbReference>
<proteinExistence type="inferred from homology"/>
<dbReference type="GO" id="GO:0006397">
    <property type="term" value="P:mRNA processing"/>
    <property type="evidence" value="ECO:0007669"/>
    <property type="project" value="UniProtKB-KW"/>
</dbReference>
<keyword evidence="6 9" id="KW-0694">RNA-binding</keyword>
<dbReference type="GeneID" id="116304818"/>
<dbReference type="PANTHER" id="PTHR23003">
    <property type="entry name" value="RNA RECOGNITION MOTIF RRM DOMAIN CONTAINING PROTEIN"/>
    <property type="match status" value="1"/>
</dbReference>